<protein>
    <submittedName>
        <fullName evidence="3">SNF2_N domain-containing protein</fullName>
    </submittedName>
</protein>
<evidence type="ECO:0000313" key="3">
    <source>
        <dbReference type="WBParaSite" id="ECPE_0001088901-mRNA-1"/>
    </source>
</evidence>
<organism evidence="3">
    <name type="scientific">Echinostoma caproni</name>
    <dbReference type="NCBI Taxonomy" id="27848"/>
    <lineage>
        <taxon>Eukaryota</taxon>
        <taxon>Metazoa</taxon>
        <taxon>Spiralia</taxon>
        <taxon>Lophotrochozoa</taxon>
        <taxon>Platyhelminthes</taxon>
        <taxon>Trematoda</taxon>
        <taxon>Digenea</taxon>
        <taxon>Plagiorchiida</taxon>
        <taxon>Echinostomata</taxon>
        <taxon>Echinostomatoidea</taxon>
        <taxon>Echinostomatidae</taxon>
        <taxon>Echinostoma</taxon>
    </lineage>
</organism>
<evidence type="ECO:0000313" key="2">
    <source>
        <dbReference type="Proteomes" id="UP000272942"/>
    </source>
</evidence>
<proteinExistence type="predicted"/>
<gene>
    <name evidence="1" type="ORF">ECPE_LOCUS10855</name>
</gene>
<dbReference type="WBParaSite" id="ECPE_0001088901-mRNA-1">
    <property type="protein sequence ID" value="ECPE_0001088901-mRNA-1"/>
    <property type="gene ID" value="ECPE_0001088901"/>
</dbReference>
<keyword evidence="2" id="KW-1185">Reference proteome</keyword>
<dbReference type="EMBL" id="UZAN01049809">
    <property type="protein sequence ID" value="VDP87730.1"/>
    <property type="molecule type" value="Genomic_DNA"/>
</dbReference>
<reference evidence="3" key="1">
    <citation type="submission" date="2016-06" db="UniProtKB">
        <authorList>
            <consortium name="WormBaseParasite"/>
        </authorList>
    </citation>
    <scope>IDENTIFICATION</scope>
</reference>
<accession>A0A183AV70</accession>
<evidence type="ECO:0000313" key="1">
    <source>
        <dbReference type="EMBL" id="VDP87730.1"/>
    </source>
</evidence>
<dbReference type="AlphaFoldDB" id="A0A183AV70"/>
<dbReference type="OrthoDB" id="10254073at2759"/>
<sequence>MYADDVTSEGTDPVAVQPAMDVVKDWSTVWNLPVNDDKYVKARWIGEDIFLMYKLLKSGKVDDFFVRNSVDNLRDHSRKLFKPRARALRIFERCLARPMFIFDECHITAKLSTQLSRSRDRLQSSRTVAHLDLKRLDTNHTSLHVPILLSLTPLVWEQSMTAMYIPFVVSDRQCYKDAVGLVMHLHCPVIEVPGTCLLPLRFPNWTP</sequence>
<dbReference type="Proteomes" id="UP000272942">
    <property type="component" value="Unassembled WGS sequence"/>
</dbReference>
<reference evidence="1 2" key="2">
    <citation type="submission" date="2018-11" db="EMBL/GenBank/DDBJ databases">
        <authorList>
            <consortium name="Pathogen Informatics"/>
        </authorList>
    </citation>
    <scope>NUCLEOTIDE SEQUENCE [LARGE SCALE GENOMIC DNA]</scope>
    <source>
        <strain evidence="1 2">Egypt</strain>
    </source>
</reference>
<name>A0A183AV70_9TREM</name>